<protein>
    <submittedName>
        <fullName evidence="1">Uncharacterized protein</fullName>
    </submittedName>
</protein>
<evidence type="ECO:0000313" key="1">
    <source>
        <dbReference type="EMBL" id="KIE13780.1"/>
    </source>
</evidence>
<sequence>MDSETVKNRIQNEIIREQFPEMSNIVPQVEFGPAERQLSTLRRSRDIITETDINSIPKEYKLTYRLRRSEQFPFNKTVIVTTNEQGEPQLIIESK</sequence>
<organism evidence="1">
    <name type="scientific">Tolypothrix bouteillei VB521301</name>
    <dbReference type="NCBI Taxonomy" id="1479485"/>
    <lineage>
        <taxon>Bacteria</taxon>
        <taxon>Bacillati</taxon>
        <taxon>Cyanobacteriota</taxon>
        <taxon>Cyanophyceae</taxon>
        <taxon>Nostocales</taxon>
        <taxon>Tolypothrichaceae</taxon>
        <taxon>Tolypothrix</taxon>
    </lineage>
</organism>
<accession>A0A0C1RP28</accession>
<dbReference type="EMBL" id="JHEG02000007">
    <property type="protein sequence ID" value="KIE13780.1"/>
    <property type="molecule type" value="Genomic_DNA"/>
</dbReference>
<comment type="caution">
    <text evidence="1">The sequence shown here is derived from an EMBL/GenBank/DDBJ whole genome shotgun (WGS) entry which is preliminary data.</text>
</comment>
<dbReference type="STRING" id="1479485.DA73_0201950"/>
<name>A0A0C1RP28_9CYAN</name>
<reference evidence="1" key="1">
    <citation type="journal article" date="2015" name="Genome Announc.">
        <title>Draft Genome Sequence of Tolypothrix boutellei Strain VB521301.</title>
        <authorList>
            <person name="Chandrababunaidu M.M."/>
            <person name="Singh D."/>
            <person name="Sen D."/>
            <person name="Bhan S."/>
            <person name="Das S."/>
            <person name="Gupta A."/>
            <person name="Adhikary S.P."/>
            <person name="Tripathy S."/>
        </authorList>
    </citation>
    <scope>NUCLEOTIDE SEQUENCE</scope>
    <source>
        <strain evidence="1">VB521301</strain>
    </source>
</reference>
<proteinExistence type="predicted"/>
<dbReference type="AlphaFoldDB" id="A0A0C1RP28"/>
<gene>
    <name evidence="1" type="ORF">DA73_0201950</name>
</gene>